<evidence type="ECO:0000256" key="2">
    <source>
        <dbReference type="SAM" id="MobiDB-lite"/>
    </source>
</evidence>
<gene>
    <name evidence="3" type="ORF">MRBLWS13_001612</name>
</gene>
<feature type="compositionally biased region" description="Polar residues" evidence="2">
    <location>
        <begin position="131"/>
        <end position="150"/>
    </location>
</feature>
<dbReference type="PANTHER" id="PTHR10996">
    <property type="entry name" value="2-HYDROXYACID DEHYDROGENASE-RELATED"/>
    <property type="match status" value="1"/>
</dbReference>
<evidence type="ECO:0000313" key="3">
    <source>
        <dbReference type="EMBL" id="WZO33972.1"/>
    </source>
</evidence>
<name>A0AAU6SAR6_9MICO</name>
<dbReference type="InterPro" id="IPR036291">
    <property type="entry name" value="NAD(P)-bd_dom_sf"/>
</dbReference>
<protein>
    <recommendedName>
        <fullName evidence="4">Gfo/Idh/MocA-like oxidoreductase N-terminal domain-containing protein</fullName>
    </recommendedName>
</protein>
<organism evidence="3">
    <name type="scientific">Microbacterium sp. LWS13-1.2</name>
    <dbReference type="NCBI Taxonomy" id="3135264"/>
    <lineage>
        <taxon>Bacteria</taxon>
        <taxon>Bacillati</taxon>
        <taxon>Actinomycetota</taxon>
        <taxon>Actinomycetes</taxon>
        <taxon>Micrococcales</taxon>
        <taxon>Microbacteriaceae</taxon>
        <taxon>Microbacterium</taxon>
    </lineage>
</organism>
<dbReference type="GO" id="GO:0030267">
    <property type="term" value="F:glyoxylate reductase (NADPH) activity"/>
    <property type="evidence" value="ECO:0007669"/>
    <property type="project" value="TreeGrafter"/>
</dbReference>
<dbReference type="GO" id="GO:0005829">
    <property type="term" value="C:cytosol"/>
    <property type="evidence" value="ECO:0007669"/>
    <property type="project" value="TreeGrafter"/>
</dbReference>
<dbReference type="PANTHER" id="PTHR10996:SF283">
    <property type="entry name" value="GLYOXYLATE_HYDROXYPYRUVATE REDUCTASE B"/>
    <property type="match status" value="1"/>
</dbReference>
<dbReference type="GO" id="GO:0016618">
    <property type="term" value="F:hydroxypyruvate reductase [NAD(P)H] activity"/>
    <property type="evidence" value="ECO:0007669"/>
    <property type="project" value="TreeGrafter"/>
</dbReference>
<dbReference type="Gene3D" id="3.40.50.720">
    <property type="entry name" value="NAD(P)-binding Rossmann-like Domain"/>
    <property type="match status" value="2"/>
</dbReference>
<feature type="region of interest" description="Disordered" evidence="2">
    <location>
        <begin position="119"/>
        <end position="150"/>
    </location>
</feature>
<keyword evidence="1" id="KW-0560">Oxidoreductase</keyword>
<dbReference type="RefSeq" id="WP_349428508.1">
    <property type="nucleotide sequence ID" value="NZ_CP151632.1"/>
</dbReference>
<sequence length="165" mass="17510">MQTAINPIVPKSHAEVALGALDHGKNVCGEKPLAASVTTTSTSQRRTTGAILVCHTPDVLTDATADLTMALLLAVARRIPENDRYLRDGGKILWRLEQPLMGRDVSGATIGIVGAARSAPRLPDAQPRSACASSTQAGPRGTRTPQQSWVRDESTSTIFSLLQTL</sequence>
<dbReference type="InterPro" id="IPR050223">
    <property type="entry name" value="D-isomer_2-hydroxyacid_DH"/>
</dbReference>
<evidence type="ECO:0000256" key="1">
    <source>
        <dbReference type="ARBA" id="ARBA00023002"/>
    </source>
</evidence>
<accession>A0AAU6SAR6</accession>
<dbReference type="EMBL" id="CP151632">
    <property type="protein sequence ID" value="WZO33972.1"/>
    <property type="molecule type" value="Genomic_DNA"/>
</dbReference>
<evidence type="ECO:0008006" key="4">
    <source>
        <dbReference type="Google" id="ProtNLM"/>
    </source>
</evidence>
<proteinExistence type="predicted"/>
<dbReference type="AlphaFoldDB" id="A0AAU6SAR6"/>
<dbReference type="SUPFAM" id="SSF51735">
    <property type="entry name" value="NAD(P)-binding Rossmann-fold domains"/>
    <property type="match status" value="2"/>
</dbReference>
<reference evidence="3" key="1">
    <citation type="submission" date="2024-04" db="EMBL/GenBank/DDBJ databases">
        <authorList>
            <person name="Roder T."/>
            <person name="Oberhansli S."/>
            <person name="Kreuzer M."/>
        </authorList>
    </citation>
    <scope>NUCLEOTIDE SEQUENCE</scope>
    <source>
        <strain evidence="3">LWS13-1.2</strain>
    </source>
</reference>